<dbReference type="SUPFAM" id="SSF52418">
    <property type="entry name" value="Nucleoside phosphorylase/phosphoribosyltransferase catalytic domain"/>
    <property type="match status" value="1"/>
</dbReference>
<dbReference type="Proteomes" id="UP000016900">
    <property type="component" value="Chromosome"/>
</dbReference>
<dbReference type="Gene3D" id="3.40.1030.10">
    <property type="entry name" value="Nucleoside phosphorylase/phosphoribosyltransferase catalytic domain"/>
    <property type="match status" value="1"/>
</dbReference>
<name>U3U8L2_9GAMM</name>
<feature type="domain" description="Glycosyl transferase family 3 N-terminal" evidence="1">
    <location>
        <begin position="6"/>
        <end position="69"/>
    </location>
</feature>
<dbReference type="KEGG" id="pck:BMSBPS_0368"/>
<dbReference type="PATRIC" id="fig|1235990.3.peg.731"/>
<dbReference type="NCBIfam" id="NF006005">
    <property type="entry name" value="PRK08136.1"/>
    <property type="match status" value="1"/>
</dbReference>
<organism evidence="2 3">
    <name type="scientific">Candidatus Pantoea carbekii</name>
    <dbReference type="NCBI Taxonomy" id="1235990"/>
    <lineage>
        <taxon>Bacteria</taxon>
        <taxon>Pseudomonadati</taxon>
        <taxon>Pseudomonadota</taxon>
        <taxon>Gammaproteobacteria</taxon>
        <taxon>Enterobacterales</taxon>
        <taxon>Erwiniaceae</taxon>
        <taxon>Pantoea</taxon>
    </lineage>
</organism>
<dbReference type="eggNOG" id="COG0547">
    <property type="taxonomic scope" value="Bacteria"/>
</dbReference>
<evidence type="ECO:0000313" key="3">
    <source>
        <dbReference type="Proteomes" id="UP000016900"/>
    </source>
</evidence>
<dbReference type="OrthoDB" id="9768896at2"/>
<dbReference type="SUPFAM" id="SSF47648">
    <property type="entry name" value="Nucleoside phosphorylase/phosphoribosyltransferase N-terminal domain"/>
    <property type="match status" value="1"/>
</dbReference>
<dbReference type="Pfam" id="PF02885">
    <property type="entry name" value="Glycos_trans_3N"/>
    <property type="match status" value="1"/>
</dbReference>
<accession>U3U8L2</accession>
<dbReference type="InterPro" id="IPR017459">
    <property type="entry name" value="Glycosyl_Trfase_fam3_N_dom"/>
</dbReference>
<gene>
    <name evidence="2" type="ORF">HHS_07340</name>
</gene>
<sequence length="322" mass="35744">MQIKKIIKKIGCKYNRVRDLDYNTAVMIYSSILAGEIADLELGSILMSFRIKSESVEEIRGFYYAMQQHVIQLQAPLNRPMPIIIPSYNGARRQANLTPLLALLLVKLGFPVLLHGIKSDPSRITTNAVLAELGIKEVSGVEEMQLLLNQGQLVFISIDRLCKPIANQLLLRWRMGVRNSAHTLVKLVNPFSEHAALRITSVSHLIYISRITKFLQSIEASAILLIGTEGEVYANPLCCSKMNIIQGTSPISAVLCKYEPALPVTLPKSKSPRDTAIWVKEVINGEHMVPQSLRMQLACCLLASGESKTLEQAQAHLKHVGI</sequence>
<dbReference type="Gene3D" id="1.20.970.10">
    <property type="entry name" value="Transferase, Pyrimidine Nucleoside Phosphorylase, Chain C"/>
    <property type="match status" value="1"/>
</dbReference>
<keyword evidence="3" id="KW-1185">Reference proteome</keyword>
<evidence type="ECO:0000259" key="1">
    <source>
        <dbReference type="Pfam" id="PF02885"/>
    </source>
</evidence>
<evidence type="ECO:0000313" key="2">
    <source>
        <dbReference type="EMBL" id="BAO00704.1"/>
    </source>
</evidence>
<dbReference type="InterPro" id="IPR005940">
    <property type="entry name" value="Anthranilate_Pribosyl_Tfrase"/>
</dbReference>
<dbReference type="InterPro" id="IPR036320">
    <property type="entry name" value="Glycosyl_Trfase_fam3_N_dom_sf"/>
</dbReference>
<dbReference type="RefSeq" id="WP_022564723.1">
    <property type="nucleotide sequence ID" value="NZ_CP010907.1"/>
</dbReference>
<dbReference type="PANTHER" id="PTHR43285:SF4">
    <property type="entry name" value="TRANSFERASE"/>
    <property type="match status" value="1"/>
</dbReference>
<proteinExistence type="predicted"/>
<dbReference type="KEGG" id="hhs:HHS_07340"/>
<dbReference type="GO" id="GO:0005829">
    <property type="term" value="C:cytosol"/>
    <property type="evidence" value="ECO:0007669"/>
    <property type="project" value="TreeGrafter"/>
</dbReference>
<reference evidence="2 3" key="1">
    <citation type="submission" date="2012-10" db="EMBL/GenBank/DDBJ databases">
        <title>Genome sequence of the symbiont of the pentatomidae stink bug Halyomorpha halys.</title>
        <authorList>
            <person name="Kobayashi H."/>
            <person name="Fujii-Muramatsu R."/>
            <person name="Takeishi K."/>
            <person name="Noda H."/>
        </authorList>
    </citation>
    <scope>NUCLEOTIDE SEQUENCE [LARGE SCALE GENOMIC DNA]</scope>
</reference>
<dbReference type="GO" id="GO:0004048">
    <property type="term" value="F:anthranilate phosphoribosyltransferase activity"/>
    <property type="evidence" value="ECO:0007669"/>
    <property type="project" value="InterPro"/>
</dbReference>
<protein>
    <recommendedName>
        <fullName evidence="1">Glycosyl transferase family 3 N-terminal domain-containing protein</fullName>
    </recommendedName>
</protein>
<dbReference type="STRING" id="1235990.BMSBPS_0368"/>
<dbReference type="InterPro" id="IPR035902">
    <property type="entry name" value="Nuc_phospho_transferase"/>
</dbReference>
<dbReference type="EMBL" id="AP012554">
    <property type="protein sequence ID" value="BAO00704.1"/>
    <property type="molecule type" value="Genomic_DNA"/>
</dbReference>
<dbReference type="AlphaFoldDB" id="U3U8L2"/>
<dbReference type="PANTHER" id="PTHR43285">
    <property type="entry name" value="ANTHRANILATE PHOSPHORIBOSYLTRANSFERASE"/>
    <property type="match status" value="1"/>
</dbReference>
<dbReference type="GO" id="GO:0000162">
    <property type="term" value="P:L-tryptophan biosynthetic process"/>
    <property type="evidence" value="ECO:0007669"/>
    <property type="project" value="InterPro"/>
</dbReference>